<feature type="chain" id="PRO_5042110739" evidence="1">
    <location>
        <begin position="35"/>
        <end position="79"/>
    </location>
</feature>
<keyword evidence="1" id="KW-0732">Signal</keyword>
<organism evidence="2 3">
    <name type="scientific">Mycena pura</name>
    <dbReference type="NCBI Taxonomy" id="153505"/>
    <lineage>
        <taxon>Eukaryota</taxon>
        <taxon>Fungi</taxon>
        <taxon>Dikarya</taxon>
        <taxon>Basidiomycota</taxon>
        <taxon>Agaricomycotina</taxon>
        <taxon>Agaricomycetes</taxon>
        <taxon>Agaricomycetidae</taxon>
        <taxon>Agaricales</taxon>
        <taxon>Marasmiineae</taxon>
        <taxon>Mycenaceae</taxon>
        <taxon>Mycena</taxon>
    </lineage>
</organism>
<comment type="caution">
    <text evidence="2">The sequence shown here is derived from an EMBL/GenBank/DDBJ whole genome shotgun (WGS) entry which is preliminary data.</text>
</comment>
<proteinExistence type="predicted"/>
<accession>A0AAD6V4J1</accession>
<reference evidence="2" key="1">
    <citation type="submission" date="2023-03" db="EMBL/GenBank/DDBJ databases">
        <title>Massive genome expansion in bonnet fungi (Mycena s.s.) driven by repeated elements and novel gene families across ecological guilds.</title>
        <authorList>
            <consortium name="Lawrence Berkeley National Laboratory"/>
            <person name="Harder C.B."/>
            <person name="Miyauchi S."/>
            <person name="Viragh M."/>
            <person name="Kuo A."/>
            <person name="Thoen E."/>
            <person name="Andreopoulos B."/>
            <person name="Lu D."/>
            <person name="Skrede I."/>
            <person name="Drula E."/>
            <person name="Henrissat B."/>
            <person name="Morin E."/>
            <person name="Kohler A."/>
            <person name="Barry K."/>
            <person name="LaButti K."/>
            <person name="Morin E."/>
            <person name="Salamov A."/>
            <person name="Lipzen A."/>
            <person name="Mereny Z."/>
            <person name="Hegedus B."/>
            <person name="Baldrian P."/>
            <person name="Stursova M."/>
            <person name="Weitz H."/>
            <person name="Taylor A."/>
            <person name="Grigoriev I.V."/>
            <person name="Nagy L.G."/>
            <person name="Martin F."/>
            <person name="Kauserud H."/>
        </authorList>
    </citation>
    <scope>NUCLEOTIDE SEQUENCE</scope>
    <source>
        <strain evidence="2">9144</strain>
    </source>
</reference>
<dbReference type="EMBL" id="JARJCW010000067">
    <property type="protein sequence ID" value="KAJ7199653.1"/>
    <property type="molecule type" value="Genomic_DNA"/>
</dbReference>
<dbReference type="AlphaFoldDB" id="A0AAD6V4J1"/>
<evidence type="ECO:0000256" key="1">
    <source>
        <dbReference type="SAM" id="SignalP"/>
    </source>
</evidence>
<protein>
    <submittedName>
        <fullName evidence="2">Uncharacterized protein</fullName>
    </submittedName>
</protein>
<feature type="signal peptide" evidence="1">
    <location>
        <begin position="1"/>
        <end position="34"/>
    </location>
</feature>
<keyword evidence="3" id="KW-1185">Reference proteome</keyword>
<evidence type="ECO:0000313" key="3">
    <source>
        <dbReference type="Proteomes" id="UP001219525"/>
    </source>
</evidence>
<sequence length="79" mass="8871">GRASKKPRLSLPANEMYKLSTLVLLACLLVSANAVPLSTSIVRTNVETHTHRRHAQTQLVCMRARNLRERCMLKSSLQT</sequence>
<gene>
    <name evidence="2" type="ORF">GGX14DRAFT_467756</name>
</gene>
<dbReference type="Proteomes" id="UP001219525">
    <property type="component" value="Unassembled WGS sequence"/>
</dbReference>
<name>A0AAD6V4J1_9AGAR</name>
<evidence type="ECO:0000313" key="2">
    <source>
        <dbReference type="EMBL" id="KAJ7199653.1"/>
    </source>
</evidence>
<feature type="non-terminal residue" evidence="2">
    <location>
        <position position="1"/>
    </location>
</feature>